<evidence type="ECO:0000256" key="3">
    <source>
        <dbReference type="ARBA" id="ARBA00016090"/>
    </source>
</evidence>
<dbReference type="InterPro" id="IPR035466">
    <property type="entry name" value="GlmS/AgaS_SIS"/>
</dbReference>
<dbReference type="GO" id="GO:0006002">
    <property type="term" value="P:fructose 6-phosphate metabolic process"/>
    <property type="evidence" value="ECO:0007669"/>
    <property type="project" value="TreeGrafter"/>
</dbReference>
<dbReference type="PANTHER" id="PTHR10937:SF0">
    <property type="entry name" value="GLUTAMINE--FRUCTOSE-6-PHOSPHATE TRANSAMINASE (ISOMERIZING)"/>
    <property type="match status" value="1"/>
</dbReference>
<feature type="domain" description="SIS" evidence="6">
    <location>
        <begin position="30"/>
        <end position="172"/>
    </location>
</feature>
<keyword evidence="5" id="KW-0472">Membrane</keyword>
<dbReference type="EC" id="2.6.1.16" evidence="2"/>
<evidence type="ECO:0000256" key="2">
    <source>
        <dbReference type="ARBA" id="ARBA00012916"/>
    </source>
</evidence>
<dbReference type="PANTHER" id="PTHR10937">
    <property type="entry name" value="GLUCOSAMINE--FRUCTOSE-6-PHOSPHATE AMINOTRANSFERASE, ISOMERIZING"/>
    <property type="match status" value="1"/>
</dbReference>
<dbReference type="Gene3D" id="3.40.50.10490">
    <property type="entry name" value="Glucose-6-phosphate isomerase like protein, domain 1"/>
    <property type="match status" value="1"/>
</dbReference>
<name>A0A7C5KCC7_9BACT</name>
<proteinExistence type="predicted"/>
<dbReference type="AlphaFoldDB" id="A0A7C5KCC7"/>
<dbReference type="GO" id="GO:0004360">
    <property type="term" value="F:glutamine-fructose-6-phosphate transaminase (isomerizing) activity"/>
    <property type="evidence" value="ECO:0007669"/>
    <property type="project" value="UniProtKB-EC"/>
</dbReference>
<protein>
    <recommendedName>
        <fullName evidence="3">Glutamine--fructose-6-phosphate aminotransferase [isomerizing]</fullName>
        <ecNumber evidence="2">2.6.1.16</ecNumber>
    </recommendedName>
</protein>
<evidence type="ECO:0000313" key="7">
    <source>
        <dbReference type="EMBL" id="HHI65260.1"/>
    </source>
</evidence>
<feature type="transmembrane region" description="Helical" evidence="5">
    <location>
        <begin position="41"/>
        <end position="61"/>
    </location>
</feature>
<dbReference type="EMBL" id="DRUY01000060">
    <property type="protein sequence ID" value="HHI65260.1"/>
    <property type="molecule type" value="Genomic_DNA"/>
</dbReference>
<accession>A0A7C5KCC7</accession>
<dbReference type="InterPro" id="IPR001347">
    <property type="entry name" value="SIS_dom"/>
</dbReference>
<dbReference type="GO" id="GO:0006047">
    <property type="term" value="P:UDP-N-acetylglucosamine metabolic process"/>
    <property type="evidence" value="ECO:0007669"/>
    <property type="project" value="TreeGrafter"/>
</dbReference>
<evidence type="ECO:0000259" key="6">
    <source>
        <dbReference type="PROSITE" id="PS51464"/>
    </source>
</evidence>
<gene>
    <name evidence="7" type="ORF">ENL70_01755</name>
</gene>
<dbReference type="GO" id="GO:0006487">
    <property type="term" value="P:protein N-linked glycosylation"/>
    <property type="evidence" value="ECO:0007669"/>
    <property type="project" value="TreeGrafter"/>
</dbReference>
<comment type="catalytic activity">
    <reaction evidence="1">
        <text>D-fructose 6-phosphate + L-glutamine = D-glucosamine 6-phosphate + L-glutamate</text>
        <dbReference type="Rhea" id="RHEA:13237"/>
        <dbReference type="ChEBI" id="CHEBI:29985"/>
        <dbReference type="ChEBI" id="CHEBI:58359"/>
        <dbReference type="ChEBI" id="CHEBI:58725"/>
        <dbReference type="ChEBI" id="CHEBI:61527"/>
        <dbReference type="EC" id="2.6.1.16"/>
    </reaction>
</comment>
<comment type="caution">
    <text evidence="7">The sequence shown here is derived from an EMBL/GenBank/DDBJ whole genome shotgun (WGS) entry which is preliminary data.</text>
</comment>
<evidence type="ECO:0000256" key="5">
    <source>
        <dbReference type="SAM" id="Phobius"/>
    </source>
</evidence>
<dbReference type="Pfam" id="PF01380">
    <property type="entry name" value="SIS"/>
    <property type="match status" value="1"/>
</dbReference>
<sequence>MLVSKFANEIEEQPQNLQRLIDKIPLIKGNLSKIRSKNPRIVFFGMGSSFYAAISPAYLFISHGIEANFFDASEILCYASDEWFRKFDIVVFITQSGETSEIKSLIDRIAGFKNLMKVVITAHPESYVAKKADIVIDTYSDEEKAIGATKTYVNSVIAAFIFVLSFTEEYEKEIDFIRQMPYEIMNSIKKANKNVEMILNIKTADDFDSSVISSTGFVLSSVYQSVLTINAIASTNMFPISIGMLEHHGPERLFFKKRGFIAFIPSSLNKQSFVRLYNAIISTCGFCWIISCGPKGLPLFDKLCFEDEIISDIPEYLQSLLFLPYMQILSYKITTMPEEMS</sequence>
<keyword evidence="5" id="KW-0812">Transmembrane</keyword>
<evidence type="ECO:0000256" key="1">
    <source>
        <dbReference type="ARBA" id="ARBA00001031"/>
    </source>
</evidence>
<dbReference type="PROSITE" id="PS51464">
    <property type="entry name" value="SIS"/>
    <property type="match status" value="1"/>
</dbReference>
<keyword evidence="4" id="KW-0677">Repeat</keyword>
<keyword evidence="5" id="KW-1133">Transmembrane helix</keyword>
<reference evidence="7" key="1">
    <citation type="journal article" date="2020" name="mSystems">
        <title>Genome- and Community-Level Interaction Insights into Carbon Utilization and Element Cycling Functions of Hydrothermarchaeota in Hydrothermal Sediment.</title>
        <authorList>
            <person name="Zhou Z."/>
            <person name="Liu Y."/>
            <person name="Xu W."/>
            <person name="Pan J."/>
            <person name="Luo Z.H."/>
            <person name="Li M."/>
        </authorList>
    </citation>
    <scope>NUCLEOTIDE SEQUENCE [LARGE SCALE GENOMIC DNA]</scope>
    <source>
        <strain evidence="7">SpSt-1019</strain>
    </source>
</reference>
<dbReference type="CDD" id="cd05008">
    <property type="entry name" value="SIS_GlmS_GlmD_1"/>
    <property type="match status" value="1"/>
</dbReference>
<dbReference type="SUPFAM" id="SSF53697">
    <property type="entry name" value="SIS domain"/>
    <property type="match status" value="1"/>
</dbReference>
<evidence type="ECO:0000256" key="4">
    <source>
        <dbReference type="ARBA" id="ARBA00022737"/>
    </source>
</evidence>
<dbReference type="GO" id="GO:0097367">
    <property type="term" value="F:carbohydrate derivative binding"/>
    <property type="evidence" value="ECO:0007669"/>
    <property type="project" value="InterPro"/>
</dbReference>
<dbReference type="InterPro" id="IPR046348">
    <property type="entry name" value="SIS_dom_sf"/>
</dbReference>
<organism evidence="7">
    <name type="scientific">Thermodesulfobium narugense</name>
    <dbReference type="NCBI Taxonomy" id="184064"/>
    <lineage>
        <taxon>Bacteria</taxon>
        <taxon>Pseudomonadati</taxon>
        <taxon>Thermodesulfobiota</taxon>
        <taxon>Thermodesulfobiia</taxon>
        <taxon>Thermodesulfobiales</taxon>
        <taxon>Thermodesulfobiaceae</taxon>
        <taxon>Thermodesulfobium</taxon>
    </lineage>
</organism>